<dbReference type="InterPro" id="IPR031728">
    <property type="entry name" value="GlcAase_C"/>
</dbReference>
<dbReference type="Proteomes" id="UP001385951">
    <property type="component" value="Unassembled WGS sequence"/>
</dbReference>
<gene>
    <name evidence="3" type="ORF">QCA50_000385</name>
</gene>
<feature type="chain" id="PRO_5043687624" description="Beta-glucuronidase C-terminal domain-containing protein" evidence="1">
    <location>
        <begin position="22"/>
        <end position="585"/>
    </location>
</feature>
<keyword evidence="4" id="KW-1185">Reference proteome</keyword>
<dbReference type="EMBL" id="JASBNA010000001">
    <property type="protein sequence ID" value="KAK7695748.1"/>
    <property type="molecule type" value="Genomic_DNA"/>
</dbReference>
<evidence type="ECO:0000313" key="3">
    <source>
        <dbReference type="EMBL" id="KAK7695748.1"/>
    </source>
</evidence>
<dbReference type="InterPro" id="IPR052974">
    <property type="entry name" value="GH79_Enzymes"/>
</dbReference>
<protein>
    <recommendedName>
        <fullName evidence="2">Beta-glucuronidase C-terminal domain-containing protein</fullName>
    </recommendedName>
</protein>
<dbReference type="InterPro" id="IPR017853">
    <property type="entry name" value="GH"/>
</dbReference>
<feature type="domain" description="Beta-glucuronidase C-terminal" evidence="2">
    <location>
        <begin position="419"/>
        <end position="526"/>
    </location>
</feature>
<name>A0AAW0GXV1_9APHY</name>
<evidence type="ECO:0000259" key="2">
    <source>
        <dbReference type="Pfam" id="PF16862"/>
    </source>
</evidence>
<comment type="caution">
    <text evidence="3">The sequence shown here is derived from an EMBL/GenBank/DDBJ whole genome shotgun (WGS) entry which is preliminary data.</text>
</comment>
<keyword evidence="1" id="KW-0732">Signal</keyword>
<accession>A0AAW0GXV1</accession>
<evidence type="ECO:0000313" key="4">
    <source>
        <dbReference type="Proteomes" id="UP001385951"/>
    </source>
</evidence>
<evidence type="ECO:0000256" key="1">
    <source>
        <dbReference type="SAM" id="SignalP"/>
    </source>
</evidence>
<dbReference type="Pfam" id="PF16862">
    <property type="entry name" value="Glyco_hydro_79C"/>
    <property type="match status" value="1"/>
</dbReference>
<sequence>MMQSMVYLYVILTFSAYTTHAATIQVSPPSQSPTNDAIAIVYPNFLGISLELSFINTYLGNSSDEVPVAMVNYLSAIRNRTLDRPVRLRLGGNSMDSSTYVPDQSDIIEFTNPNANSNDQPVNYGPALFSVMNAVNDKTGGTEYLIGLSLRQPNNTNIPLLAGDAEEALGDILDAFLLGNEPDLYTRHGQRPNIKNYTVNDYSSDYFTVFNNLKATQHGDILSLDKIAGPTICCAWDLNGLFQAGWLKTFKDRLKYITLQHYPQDNCQGTHKYELDYYLTHSETVELAQWQGPGLNYLASAPADMRKPLIMDEFSTASCGGVPNISDTFGATIWTVDYALQMASVGYSAAYLHTRERGVTYNLFDPPNGPAGSSGDWTTNPSFYAYFPLAETLQATNGSKVVDLNIQDSTTDKSATVAGYAIYDVVSSNVNRIVLFNFENKTLPATSFTLDSSFFASSSRANNVLIRYLTAPSANEKTQISWGNLTFAGVGDGNAVQATFDSAVDDKIVDCTQGCTVDVPGPAVAVVFVGREPSLVAQQNQTSAHNSPGHGKNGASSIISGLKVYHTVLLLFLVLILEAHTLILL</sequence>
<feature type="signal peptide" evidence="1">
    <location>
        <begin position="1"/>
        <end position="21"/>
    </location>
</feature>
<dbReference type="AlphaFoldDB" id="A0AAW0GXV1"/>
<reference evidence="3 4" key="1">
    <citation type="submission" date="2022-09" db="EMBL/GenBank/DDBJ databases">
        <authorList>
            <person name="Palmer J.M."/>
        </authorList>
    </citation>
    <scope>NUCLEOTIDE SEQUENCE [LARGE SCALE GENOMIC DNA]</scope>
    <source>
        <strain evidence="3 4">DSM 7382</strain>
    </source>
</reference>
<organism evidence="3 4">
    <name type="scientific">Cerrena zonata</name>
    <dbReference type="NCBI Taxonomy" id="2478898"/>
    <lineage>
        <taxon>Eukaryota</taxon>
        <taxon>Fungi</taxon>
        <taxon>Dikarya</taxon>
        <taxon>Basidiomycota</taxon>
        <taxon>Agaricomycotina</taxon>
        <taxon>Agaricomycetes</taxon>
        <taxon>Polyporales</taxon>
        <taxon>Cerrenaceae</taxon>
        <taxon>Cerrena</taxon>
    </lineage>
</organism>
<dbReference type="Gene3D" id="3.20.20.80">
    <property type="entry name" value="Glycosidases"/>
    <property type="match status" value="1"/>
</dbReference>
<dbReference type="PANTHER" id="PTHR36183">
    <property type="entry name" value="BETA-GLUCURONIDASE"/>
    <property type="match status" value="1"/>
</dbReference>
<dbReference type="PANTHER" id="PTHR36183:SF2">
    <property type="entry name" value="BETA-GLUCURONIDASE C-TERMINAL DOMAIN-CONTAINING PROTEIN"/>
    <property type="match status" value="1"/>
</dbReference>
<proteinExistence type="predicted"/>
<dbReference type="SUPFAM" id="SSF51445">
    <property type="entry name" value="(Trans)glycosidases"/>
    <property type="match status" value="1"/>
</dbReference>